<dbReference type="EMBL" id="JAWWNJ010000149">
    <property type="protein sequence ID" value="KAK6981629.1"/>
    <property type="molecule type" value="Genomic_DNA"/>
</dbReference>
<gene>
    <name evidence="1" type="ORF">R3P38DRAFT_3460250</name>
</gene>
<protein>
    <submittedName>
        <fullName evidence="1">Uncharacterized protein</fullName>
    </submittedName>
</protein>
<proteinExistence type="predicted"/>
<name>A0AAV9ZHK8_9AGAR</name>
<reference evidence="1 2" key="1">
    <citation type="journal article" date="2024" name="J Genomics">
        <title>Draft genome sequencing and assembly of Favolaschia claudopus CIRM-BRFM 2984 isolated from oak limbs.</title>
        <authorList>
            <person name="Navarro D."/>
            <person name="Drula E."/>
            <person name="Chaduli D."/>
            <person name="Cazenave R."/>
            <person name="Ahrendt S."/>
            <person name="Wang J."/>
            <person name="Lipzen A."/>
            <person name="Daum C."/>
            <person name="Barry K."/>
            <person name="Grigoriev I.V."/>
            <person name="Favel A."/>
            <person name="Rosso M.N."/>
            <person name="Martin F."/>
        </authorList>
    </citation>
    <scope>NUCLEOTIDE SEQUENCE [LARGE SCALE GENOMIC DNA]</scope>
    <source>
        <strain evidence="1 2">CIRM-BRFM 2984</strain>
    </source>
</reference>
<evidence type="ECO:0000313" key="2">
    <source>
        <dbReference type="Proteomes" id="UP001362999"/>
    </source>
</evidence>
<keyword evidence="2" id="KW-1185">Reference proteome</keyword>
<comment type="caution">
    <text evidence="1">The sequence shown here is derived from an EMBL/GenBank/DDBJ whole genome shotgun (WGS) entry which is preliminary data.</text>
</comment>
<evidence type="ECO:0000313" key="1">
    <source>
        <dbReference type="EMBL" id="KAK6981629.1"/>
    </source>
</evidence>
<sequence length="229" mass="24078">MCTYQYAHMSHAIQLDFHTHIHHFIPPTMTAVRPTPVHSELQELAALVARLSNASTEAMRLSIEVQTRLSVLIAGDNATATALVSAATSPAPAVVITPAPAVALTPAPAVAPAVALTPAPTVAPAAVPGSSAAPDLDPAGPLFVRGIPQTPAEVERNHPPGSGETWYVVILGREPGLYATALDADHQCNGVPHQYKVKKTSRVDALSLYRSLYNGPDGEGVEKWNEVDV</sequence>
<dbReference type="AlphaFoldDB" id="A0AAV9ZHK8"/>
<organism evidence="1 2">
    <name type="scientific">Favolaschia claudopus</name>
    <dbReference type="NCBI Taxonomy" id="2862362"/>
    <lineage>
        <taxon>Eukaryota</taxon>
        <taxon>Fungi</taxon>
        <taxon>Dikarya</taxon>
        <taxon>Basidiomycota</taxon>
        <taxon>Agaricomycotina</taxon>
        <taxon>Agaricomycetes</taxon>
        <taxon>Agaricomycetidae</taxon>
        <taxon>Agaricales</taxon>
        <taxon>Marasmiineae</taxon>
        <taxon>Mycenaceae</taxon>
        <taxon>Favolaschia</taxon>
    </lineage>
</organism>
<dbReference type="Proteomes" id="UP001362999">
    <property type="component" value="Unassembled WGS sequence"/>
</dbReference>
<accession>A0AAV9ZHK8</accession>